<keyword evidence="1" id="KW-0812">Transmembrane</keyword>
<dbReference type="PANTHER" id="PTHR28026:SF9">
    <property type="entry name" value="2-HYDROXY-PALMITIC ACID DIOXYGENASE MPO1"/>
    <property type="match status" value="1"/>
</dbReference>
<dbReference type="EMBL" id="FR824238">
    <property type="protein sequence ID" value="CCA23425.1"/>
    <property type="molecule type" value="Genomic_DNA"/>
</dbReference>
<reference evidence="2" key="2">
    <citation type="submission" date="2011-02" db="EMBL/GenBank/DDBJ databases">
        <authorList>
            <person name="MacLean D."/>
        </authorList>
    </citation>
    <scope>NUCLEOTIDE SEQUENCE</scope>
</reference>
<organism evidence="2">
    <name type="scientific">Albugo laibachii Nc14</name>
    <dbReference type="NCBI Taxonomy" id="890382"/>
    <lineage>
        <taxon>Eukaryota</taxon>
        <taxon>Sar</taxon>
        <taxon>Stramenopiles</taxon>
        <taxon>Oomycota</taxon>
        <taxon>Peronosporomycetes</taxon>
        <taxon>Albuginales</taxon>
        <taxon>Albuginaceae</taxon>
        <taxon>Albugo</taxon>
    </lineage>
</organism>
<dbReference type="GO" id="GO:0016020">
    <property type="term" value="C:membrane"/>
    <property type="evidence" value="ECO:0007669"/>
    <property type="project" value="GOC"/>
</dbReference>
<dbReference type="AlphaFoldDB" id="F0WQ20"/>
<dbReference type="InterPro" id="IPR009305">
    <property type="entry name" value="Mpo1-like"/>
</dbReference>
<proteinExistence type="predicted"/>
<sequence length="222" mass="25323">MSAFKRRFRLEDQLAFYLSYHRNTTNRNIHLLCIWPILITAQVILASVSPKWLQPSMVRSDSFQFQQCFYFNYATLVAAIYIPWYILLDPFAGSLGAMLVLASTVFANHVSLLSPIYLGLDAWKVALPLHLLGWIAQFIGHAIYEKRKPALVDSLDQALITAPMFVLLEILFHAGYKPDLYDRVLRRASKNTHQQTANECARRETGARDDACSSWLQAVADE</sequence>
<dbReference type="PANTHER" id="PTHR28026">
    <property type="entry name" value="DUF962 DOMAIN PROTEIN (AFU_ORTHOLOGUE AFUA_8G05310)"/>
    <property type="match status" value="1"/>
</dbReference>
<feature type="transmembrane region" description="Helical" evidence="1">
    <location>
        <begin position="95"/>
        <end position="119"/>
    </location>
</feature>
<gene>
    <name evidence="2" type="primary">AlNc14C193G8502</name>
    <name evidence="2" type="ORF">ALNC14_095690</name>
</gene>
<name>F0WQ20_9STRA</name>
<evidence type="ECO:0000313" key="2">
    <source>
        <dbReference type="EMBL" id="CCA23425.1"/>
    </source>
</evidence>
<reference evidence="2" key="1">
    <citation type="journal article" date="2011" name="PLoS Biol.">
        <title>Gene gain and loss during evolution of obligate parasitism in the white rust pathogen of Arabidopsis thaliana.</title>
        <authorList>
            <person name="Kemen E."/>
            <person name="Gardiner A."/>
            <person name="Schultz-Larsen T."/>
            <person name="Kemen A.C."/>
            <person name="Balmuth A.L."/>
            <person name="Robert-Seilaniantz A."/>
            <person name="Bailey K."/>
            <person name="Holub E."/>
            <person name="Studholme D.J."/>
            <person name="Maclean D."/>
            <person name="Jones J.D."/>
        </authorList>
    </citation>
    <scope>NUCLEOTIDE SEQUENCE</scope>
</reference>
<keyword evidence="1" id="KW-1133">Transmembrane helix</keyword>
<protein>
    <submittedName>
        <fullName evidence="2">Uncharacterized protein AlNc14C193G8502</fullName>
    </submittedName>
</protein>
<keyword evidence="1" id="KW-0472">Membrane</keyword>
<feature type="transmembrane region" description="Helical" evidence="1">
    <location>
        <begin position="125"/>
        <end position="144"/>
    </location>
</feature>
<dbReference type="GO" id="GO:0005783">
    <property type="term" value="C:endoplasmic reticulum"/>
    <property type="evidence" value="ECO:0007669"/>
    <property type="project" value="TreeGrafter"/>
</dbReference>
<feature type="transmembrane region" description="Helical" evidence="1">
    <location>
        <begin position="69"/>
        <end position="88"/>
    </location>
</feature>
<dbReference type="GO" id="GO:0046521">
    <property type="term" value="P:sphingoid catabolic process"/>
    <property type="evidence" value="ECO:0007669"/>
    <property type="project" value="TreeGrafter"/>
</dbReference>
<dbReference type="Pfam" id="PF06127">
    <property type="entry name" value="Mpo1-like"/>
    <property type="match status" value="1"/>
</dbReference>
<evidence type="ECO:0000256" key="1">
    <source>
        <dbReference type="SAM" id="Phobius"/>
    </source>
</evidence>
<feature type="transmembrane region" description="Helical" evidence="1">
    <location>
        <begin position="156"/>
        <end position="176"/>
    </location>
</feature>
<accession>F0WQ20</accession>
<dbReference type="HOGENOM" id="CLU_081702_1_0_1"/>